<dbReference type="Proteomes" id="UP000297861">
    <property type="component" value="Unassembled WGS sequence"/>
</dbReference>
<organism evidence="2 3">
    <name type="scientific">Dysgonomonas capnocytophagoides</name>
    <dbReference type="NCBI Taxonomy" id="45254"/>
    <lineage>
        <taxon>Bacteria</taxon>
        <taxon>Pseudomonadati</taxon>
        <taxon>Bacteroidota</taxon>
        <taxon>Bacteroidia</taxon>
        <taxon>Bacteroidales</taxon>
        <taxon>Dysgonomonadaceae</taxon>
        <taxon>Dysgonomonas</taxon>
    </lineage>
</organism>
<sequence length="123" mass="14505">MQSIRLYIFLLIPFLLGACGNTNDHEDTRRENIVAGTWISYFENTDSMVIARVFTDDYYSYFTYAEGKAQNELNKSRYYLDDQHIFLSSYTQTYKLEADTLWITNSKGDQTTKYIRARFIDAE</sequence>
<dbReference type="PROSITE" id="PS51257">
    <property type="entry name" value="PROKAR_LIPOPROTEIN"/>
    <property type="match status" value="1"/>
</dbReference>
<dbReference type="RefSeq" id="WP_134436456.1">
    <property type="nucleotide sequence ID" value="NZ_SOML01000006.1"/>
</dbReference>
<keyword evidence="3" id="KW-1185">Reference proteome</keyword>
<dbReference type="AlphaFoldDB" id="A0A4Y8L082"/>
<gene>
    <name evidence="2" type="ORF">E2605_10810</name>
</gene>
<evidence type="ECO:0000256" key="1">
    <source>
        <dbReference type="SAM" id="SignalP"/>
    </source>
</evidence>
<feature type="chain" id="PRO_5021395783" description="Lipocalin-like domain-containing protein" evidence="1">
    <location>
        <begin position="18"/>
        <end position="123"/>
    </location>
</feature>
<accession>A0A4Y8L082</accession>
<evidence type="ECO:0008006" key="4">
    <source>
        <dbReference type="Google" id="ProtNLM"/>
    </source>
</evidence>
<evidence type="ECO:0000313" key="3">
    <source>
        <dbReference type="Proteomes" id="UP000297861"/>
    </source>
</evidence>
<reference evidence="2 3" key="1">
    <citation type="submission" date="2019-03" db="EMBL/GenBank/DDBJ databases">
        <title>San Antonio Military Medical Center submission to MRSN (WRAIR), pending publication.</title>
        <authorList>
            <person name="Blyth D.M."/>
            <person name="Mccarthy S.L."/>
            <person name="Schall S.E."/>
            <person name="Stam J.A."/>
            <person name="Ong A.C."/>
            <person name="Mcgann P.T."/>
        </authorList>
    </citation>
    <scope>NUCLEOTIDE SEQUENCE [LARGE SCALE GENOMIC DNA]</scope>
    <source>
        <strain evidence="2 3">MRSN571793</strain>
    </source>
</reference>
<name>A0A4Y8L082_9BACT</name>
<feature type="signal peptide" evidence="1">
    <location>
        <begin position="1"/>
        <end position="17"/>
    </location>
</feature>
<keyword evidence="1" id="KW-0732">Signal</keyword>
<evidence type="ECO:0000313" key="2">
    <source>
        <dbReference type="EMBL" id="TFD96075.1"/>
    </source>
</evidence>
<proteinExistence type="predicted"/>
<dbReference type="EMBL" id="SOML01000006">
    <property type="protein sequence ID" value="TFD96075.1"/>
    <property type="molecule type" value="Genomic_DNA"/>
</dbReference>
<comment type="caution">
    <text evidence="2">The sequence shown here is derived from an EMBL/GenBank/DDBJ whole genome shotgun (WGS) entry which is preliminary data.</text>
</comment>
<protein>
    <recommendedName>
        <fullName evidence="4">Lipocalin-like domain-containing protein</fullName>
    </recommendedName>
</protein>
<dbReference type="OrthoDB" id="998107at2"/>